<comment type="subcellular location">
    <subcellularLocation>
        <location evidence="1">Endosome</location>
    </subcellularLocation>
</comment>
<feature type="compositionally biased region" description="Low complexity" evidence="8">
    <location>
        <begin position="119"/>
        <end position="145"/>
    </location>
</feature>
<evidence type="ECO:0000256" key="6">
    <source>
        <dbReference type="PROSITE-ProRule" id="PRU00646"/>
    </source>
</evidence>
<dbReference type="SUPFAM" id="SSF140111">
    <property type="entry name" value="Endosomal sorting complex assembly domain"/>
    <property type="match status" value="1"/>
</dbReference>
<dbReference type="Proteomes" id="UP000001064">
    <property type="component" value="Unassembled WGS sequence"/>
</dbReference>
<dbReference type="RefSeq" id="XP_003284099.1">
    <property type="nucleotide sequence ID" value="XM_003284051.1"/>
</dbReference>
<dbReference type="PROSITE" id="PS51314">
    <property type="entry name" value="VPS37_C"/>
    <property type="match status" value="1"/>
</dbReference>
<dbReference type="GO" id="GO:0043162">
    <property type="term" value="P:ubiquitin-dependent protein catabolic process via the multivesicular body sorting pathway"/>
    <property type="evidence" value="ECO:0000318"/>
    <property type="project" value="GO_Central"/>
</dbReference>
<dbReference type="GeneID" id="10510004"/>
<evidence type="ECO:0000256" key="7">
    <source>
        <dbReference type="SAM" id="Coils"/>
    </source>
</evidence>
<feature type="compositionally biased region" description="Polar residues" evidence="8">
    <location>
        <begin position="167"/>
        <end position="181"/>
    </location>
</feature>
<dbReference type="FunCoup" id="F0Z9K4">
    <property type="interactions" value="65"/>
</dbReference>
<keyword evidence="5 6" id="KW-0653">Protein transport</keyword>
<dbReference type="InterPro" id="IPR009851">
    <property type="entry name" value="Mod_r"/>
</dbReference>
<dbReference type="KEGG" id="dpp:DICPUDRAFT_26951"/>
<evidence type="ECO:0000256" key="1">
    <source>
        <dbReference type="ARBA" id="ARBA00004177"/>
    </source>
</evidence>
<evidence type="ECO:0000256" key="2">
    <source>
        <dbReference type="ARBA" id="ARBA00007617"/>
    </source>
</evidence>
<comment type="similarity">
    <text evidence="2">Belongs to the VPS37 family.</text>
</comment>
<dbReference type="GO" id="GO:0006612">
    <property type="term" value="P:protein targeting to membrane"/>
    <property type="evidence" value="ECO:0000318"/>
    <property type="project" value="GO_Central"/>
</dbReference>
<evidence type="ECO:0000259" key="9">
    <source>
        <dbReference type="PROSITE" id="PS51314"/>
    </source>
</evidence>
<name>F0Z9K4_DICPU</name>
<dbReference type="InterPro" id="IPR037202">
    <property type="entry name" value="ESCRT_assembly_dom"/>
</dbReference>
<dbReference type="FunFam" id="1.10.287.660:FF:000019">
    <property type="entry name" value="Vacuolar protein sorting-associated protein 37"/>
    <property type="match status" value="1"/>
</dbReference>
<dbReference type="OMA" id="HPWCNEH"/>
<dbReference type="VEuPathDB" id="AmoebaDB:DICPUDRAFT_26951"/>
<dbReference type="InterPro" id="IPR029012">
    <property type="entry name" value="Helix_hairpin_bin_sf"/>
</dbReference>
<dbReference type="STRING" id="5786.F0Z9K4"/>
<sequence>MSKTDLNSLSLKKKQINVLKERFSHTIEVDKDSTFKIPFLGIHLLISLPVDFPNSPPAYFLEILQTHQPISLPSSFKWTPMNSLASVTIQIMEPYVKDSKGLENLIEQVRRQQILQQNIQQQQPPPTLQTQPQRSNSVSSPSSQYSPPPPYKDQPSSGVISPPTPNTPQRSNSVSTTNSVQPNNSIKIPSIPIEFLELKSKSIQELEELINNEDSMNAFTYSFDDVSELSDQKSKLLSENERLTKISDPLPNEIKQLKDEIETKKIFFEELNKQNLFLQNKKKEISDRYSQNTLLDKLNDSIGELELESDEIVHSFLNDSTLELKEFKKQFKEKRSLYHSKCANRENLMGH</sequence>
<reference evidence="11" key="1">
    <citation type="journal article" date="2011" name="Genome Biol.">
        <title>Comparative genomics of the social amoebae Dictyostelium discoideum and Dictyostelium purpureum.</title>
        <authorList>
            <consortium name="US DOE Joint Genome Institute (JGI-PGF)"/>
            <person name="Sucgang R."/>
            <person name="Kuo A."/>
            <person name="Tian X."/>
            <person name="Salerno W."/>
            <person name="Parikh A."/>
            <person name="Feasley C.L."/>
            <person name="Dalin E."/>
            <person name="Tu H."/>
            <person name="Huang E."/>
            <person name="Barry K."/>
            <person name="Lindquist E."/>
            <person name="Shapiro H."/>
            <person name="Bruce D."/>
            <person name="Schmutz J."/>
            <person name="Salamov A."/>
            <person name="Fey P."/>
            <person name="Gaudet P."/>
            <person name="Anjard C."/>
            <person name="Babu M.M."/>
            <person name="Basu S."/>
            <person name="Bushmanova Y."/>
            <person name="van der Wel H."/>
            <person name="Katoh-Kurasawa M."/>
            <person name="Dinh C."/>
            <person name="Coutinho P.M."/>
            <person name="Saito T."/>
            <person name="Elias M."/>
            <person name="Schaap P."/>
            <person name="Kay R.R."/>
            <person name="Henrissat B."/>
            <person name="Eichinger L."/>
            <person name="Rivero F."/>
            <person name="Putnam N.H."/>
            <person name="West C.M."/>
            <person name="Loomis W.F."/>
            <person name="Chisholm R.L."/>
            <person name="Shaulsky G."/>
            <person name="Strassmann J.E."/>
            <person name="Queller D.C."/>
            <person name="Kuspa A."/>
            <person name="Grigoriev I.V."/>
        </authorList>
    </citation>
    <scope>NUCLEOTIDE SEQUENCE [LARGE SCALE GENOMIC DNA]</scope>
    <source>
        <strain evidence="11">QSDP1</strain>
    </source>
</reference>
<gene>
    <name evidence="10" type="ORF">DICPUDRAFT_26951</name>
</gene>
<dbReference type="GO" id="GO:0000813">
    <property type="term" value="C:ESCRT I complex"/>
    <property type="evidence" value="ECO:0000318"/>
    <property type="project" value="GO_Central"/>
</dbReference>
<organism evidence="10 11">
    <name type="scientific">Dictyostelium purpureum</name>
    <name type="common">Slime mold</name>
    <dbReference type="NCBI Taxonomy" id="5786"/>
    <lineage>
        <taxon>Eukaryota</taxon>
        <taxon>Amoebozoa</taxon>
        <taxon>Evosea</taxon>
        <taxon>Eumycetozoa</taxon>
        <taxon>Dictyostelia</taxon>
        <taxon>Dictyosteliales</taxon>
        <taxon>Dictyosteliaceae</taxon>
        <taxon>Dictyostelium</taxon>
    </lineage>
</organism>
<keyword evidence="4" id="KW-0967">Endosome</keyword>
<evidence type="ECO:0000256" key="4">
    <source>
        <dbReference type="ARBA" id="ARBA00022753"/>
    </source>
</evidence>
<dbReference type="AlphaFoldDB" id="F0Z9K4"/>
<dbReference type="OrthoDB" id="10260857at2759"/>
<evidence type="ECO:0000313" key="10">
    <source>
        <dbReference type="EMBL" id="EGC39425.1"/>
    </source>
</evidence>
<dbReference type="PANTHER" id="PTHR13678">
    <property type="entry name" value="VACUOLAR PROTEIN SORTING-ASSOCIATED PROTEIN 37"/>
    <property type="match status" value="1"/>
</dbReference>
<dbReference type="eggNOG" id="KOG3270">
    <property type="taxonomic scope" value="Eukaryota"/>
</dbReference>
<protein>
    <recommendedName>
        <fullName evidence="9">VPS37 C-terminal domain-containing protein</fullName>
    </recommendedName>
</protein>
<dbReference type="GO" id="GO:0006623">
    <property type="term" value="P:protein targeting to vacuole"/>
    <property type="evidence" value="ECO:0000318"/>
    <property type="project" value="GO_Central"/>
</dbReference>
<dbReference type="Pfam" id="PF07200">
    <property type="entry name" value="Mod_r"/>
    <property type="match status" value="1"/>
</dbReference>
<keyword evidence="3 6" id="KW-0813">Transport</keyword>
<proteinExistence type="inferred from homology"/>
<keyword evidence="7" id="KW-0175">Coiled coil</keyword>
<dbReference type="Gene3D" id="1.10.287.660">
    <property type="entry name" value="Helix hairpin bin"/>
    <property type="match status" value="1"/>
</dbReference>
<evidence type="ECO:0000256" key="3">
    <source>
        <dbReference type="ARBA" id="ARBA00022448"/>
    </source>
</evidence>
<dbReference type="PANTHER" id="PTHR13678:SF2">
    <property type="entry name" value="VACUOLAR PROTEIN SORTING-ASSOCIATED PROTEIN 37A"/>
    <property type="match status" value="1"/>
</dbReference>
<evidence type="ECO:0000313" key="11">
    <source>
        <dbReference type="Proteomes" id="UP000001064"/>
    </source>
</evidence>
<dbReference type="InParanoid" id="F0Z9K4"/>
<feature type="coiled-coil region" evidence="7">
    <location>
        <begin position="226"/>
        <end position="288"/>
    </location>
</feature>
<accession>F0Z9K4</accession>
<feature type="region of interest" description="Disordered" evidence="8">
    <location>
        <begin position="119"/>
        <end position="186"/>
    </location>
</feature>
<evidence type="ECO:0000256" key="5">
    <source>
        <dbReference type="ARBA" id="ARBA00022927"/>
    </source>
</evidence>
<evidence type="ECO:0000256" key="8">
    <source>
        <dbReference type="SAM" id="MobiDB-lite"/>
    </source>
</evidence>
<dbReference type="EMBL" id="GL870958">
    <property type="protein sequence ID" value="EGC39425.1"/>
    <property type="molecule type" value="Genomic_DNA"/>
</dbReference>
<feature type="domain" description="VPS37 C-terminal" evidence="9">
    <location>
        <begin position="268"/>
        <end position="351"/>
    </location>
</feature>
<keyword evidence="11" id="KW-1185">Reference proteome</keyword>